<dbReference type="Gene3D" id="1.25.10.10">
    <property type="entry name" value="Leucine-rich Repeat Variant"/>
    <property type="match status" value="2"/>
</dbReference>
<dbReference type="Pfam" id="PF04727">
    <property type="entry name" value="ELMO_CED12"/>
    <property type="match status" value="1"/>
</dbReference>
<feature type="region of interest" description="Disordered" evidence="6">
    <location>
        <begin position="1"/>
        <end position="38"/>
    </location>
</feature>
<dbReference type="Pfam" id="PF11841">
    <property type="entry name" value="ELMO_ARM"/>
    <property type="match status" value="2"/>
</dbReference>
<proteinExistence type="predicted"/>
<keyword evidence="3" id="KW-0729">SH3-binding</keyword>
<dbReference type="InterPro" id="IPR024574">
    <property type="entry name" value="ELMO_ARM"/>
</dbReference>
<sequence length="830" mass="91058">MSSAAHPSTARSPLGPSSAANGGGSSSAARPTNLVPTNNVTTAEGITVRTRIEGTLTVDDVVRQLCISLQIKDPPANFALRDEVNEELVTNENLRQKIKNKSNLKLVNAPAREAKETVEKLRSKNDKHLKLTVYSLPKYIREEAFAPKFIELGGVDELVGVIFESTGNTLAYALTAMQNIMELDYGWGTLSDAFILRVVQILSSPHSLINVCRPATAILKKLVEADPEAGENPQGMGAGGGGGGMGSNIGSGTGRYNGVGSSTGGNAYLSPNSNANTQAGGSGSGIGGSSGAGGASGSNGVNGTGSTGSTSPGSVYRYGFQVVFEQMRKESSSLETVVNRLGSADMDMAQHSMMLINSLLANANDDRWEEFIAEMERLNVRKAVVRLMSLHNIEDLTSCMDFQANVVRVTYRKKITLVDPEEDDTHAEVLQAIWNTSQLVEEADANGYPLKWRKLGFDTEDIVHEFSEVGVLGLECFKRFAESDPDFPKIVQEQLSRSEEKRCPIAKASNEVVELLTEHWAIFAPGYSTATTFQPFFLDFHRVHTLATQFFIRMWSESSATAADFLRVAALVRSQVKIALRRENTREWHEVEHDFIESEYRAVRERQMKELELEDDLLNKVPVRNLRAKLYKESFEFVREQRIQCLLQGAWFVNASPPQPSRDGTVRRLPKPWKFMRLDPAQKYLHFVESAVKFPVRHGLEDLPDRIDVSLISEIAGGLCAPPPNVIRDQHDQNPSPLSFSLLSAHEGSLADLIASDSLRWADWTDGLNMLRRDGGHGSSKETAGYVQALTEIGLKIKLLDLSGEMVEIPSGLVAGPPPANNDFFFSELL</sequence>
<dbReference type="GO" id="GO:0005886">
    <property type="term" value="C:plasma membrane"/>
    <property type="evidence" value="ECO:0007669"/>
    <property type="project" value="TreeGrafter"/>
</dbReference>
<gene>
    <name evidence="8" type="ORF">D9619_006473</name>
</gene>
<feature type="compositionally biased region" description="Gly residues" evidence="6">
    <location>
        <begin position="280"/>
        <end position="306"/>
    </location>
</feature>
<dbReference type="PANTHER" id="PTHR12771:SF56">
    <property type="entry name" value="CED-12"/>
    <property type="match status" value="1"/>
</dbReference>
<feature type="compositionally biased region" description="Low complexity" evidence="6">
    <location>
        <begin position="12"/>
        <end position="38"/>
    </location>
</feature>
<keyword evidence="1" id="KW-0053">Apoptosis</keyword>
<dbReference type="PANTHER" id="PTHR12771">
    <property type="entry name" value="ENGULFMENT AND CELL MOTILITY"/>
    <property type="match status" value="1"/>
</dbReference>
<evidence type="ECO:0000256" key="5">
    <source>
        <dbReference type="SAM" id="Coils"/>
    </source>
</evidence>
<dbReference type="InterPro" id="IPR006816">
    <property type="entry name" value="ELMO_dom"/>
</dbReference>
<dbReference type="GO" id="GO:0007015">
    <property type="term" value="P:actin filament organization"/>
    <property type="evidence" value="ECO:0007669"/>
    <property type="project" value="TreeGrafter"/>
</dbReference>
<keyword evidence="9" id="KW-1185">Reference proteome</keyword>
<name>A0A8H5B4M0_9AGAR</name>
<dbReference type="OrthoDB" id="28413at2759"/>
<organism evidence="8 9">
    <name type="scientific">Psilocybe cf. subviscida</name>
    <dbReference type="NCBI Taxonomy" id="2480587"/>
    <lineage>
        <taxon>Eukaryota</taxon>
        <taxon>Fungi</taxon>
        <taxon>Dikarya</taxon>
        <taxon>Basidiomycota</taxon>
        <taxon>Agaricomycotina</taxon>
        <taxon>Agaricomycetes</taxon>
        <taxon>Agaricomycetidae</taxon>
        <taxon>Agaricales</taxon>
        <taxon>Agaricineae</taxon>
        <taxon>Strophariaceae</taxon>
        <taxon>Psilocybe</taxon>
    </lineage>
</organism>
<dbReference type="GO" id="GO:0017124">
    <property type="term" value="F:SH3 domain binding"/>
    <property type="evidence" value="ECO:0007669"/>
    <property type="project" value="UniProtKB-KW"/>
</dbReference>
<feature type="region of interest" description="Disordered" evidence="6">
    <location>
        <begin position="269"/>
        <end position="310"/>
    </location>
</feature>
<dbReference type="Gene3D" id="2.30.29.30">
    <property type="entry name" value="Pleckstrin-homology domain (PH domain)/Phosphotyrosine-binding domain (PTB)"/>
    <property type="match status" value="1"/>
</dbReference>
<dbReference type="EMBL" id="JAACJJ010000042">
    <property type="protein sequence ID" value="KAF5316171.1"/>
    <property type="molecule type" value="Genomic_DNA"/>
</dbReference>
<dbReference type="InterPro" id="IPR050868">
    <property type="entry name" value="ELMO_domain-containing"/>
</dbReference>
<evidence type="ECO:0000256" key="3">
    <source>
        <dbReference type="ARBA" id="ARBA00023036"/>
    </source>
</evidence>
<dbReference type="InterPro" id="IPR011989">
    <property type="entry name" value="ARM-like"/>
</dbReference>
<keyword evidence="2" id="KW-0581">Phagocytosis</keyword>
<feature type="domain" description="ELMO" evidence="7">
    <location>
        <begin position="425"/>
        <end position="580"/>
    </location>
</feature>
<dbReference type="PROSITE" id="PS51335">
    <property type="entry name" value="ELMO"/>
    <property type="match status" value="1"/>
</dbReference>
<dbReference type="SUPFAM" id="SSF48371">
    <property type="entry name" value="ARM repeat"/>
    <property type="match status" value="1"/>
</dbReference>
<evidence type="ECO:0000256" key="1">
    <source>
        <dbReference type="ARBA" id="ARBA00022703"/>
    </source>
</evidence>
<evidence type="ECO:0000256" key="6">
    <source>
        <dbReference type="SAM" id="MobiDB-lite"/>
    </source>
</evidence>
<dbReference type="InterPro" id="IPR016024">
    <property type="entry name" value="ARM-type_fold"/>
</dbReference>
<dbReference type="Pfam" id="PF16457">
    <property type="entry name" value="PH_12"/>
    <property type="match status" value="1"/>
</dbReference>
<evidence type="ECO:0000256" key="2">
    <source>
        <dbReference type="ARBA" id="ARBA00022907"/>
    </source>
</evidence>
<feature type="compositionally biased region" description="Polar residues" evidence="6">
    <location>
        <begin position="1"/>
        <end position="11"/>
    </location>
</feature>
<feature type="coiled-coil region" evidence="5">
    <location>
        <begin position="81"/>
        <end position="131"/>
    </location>
</feature>
<comment type="function">
    <text evidence="4">Involved in cytoskeletal rearrangements required for phagocytosis of apoptotic cells and cell motility. Acts in association with DOCK1 and CRK. Was initially proposed to be required in complex with DOCK1 to activate Rac Rho small GTPases. May enhance the guanine nucleotide exchange factor (GEF) activity of DOCK1.</text>
</comment>
<dbReference type="GO" id="GO:0006915">
    <property type="term" value="P:apoptotic process"/>
    <property type="evidence" value="ECO:0007669"/>
    <property type="project" value="UniProtKB-KW"/>
</dbReference>
<protein>
    <recommendedName>
        <fullName evidence="7">ELMO domain-containing protein</fullName>
    </recommendedName>
</protein>
<dbReference type="AlphaFoldDB" id="A0A8H5B4M0"/>
<dbReference type="InterPro" id="IPR011993">
    <property type="entry name" value="PH-like_dom_sf"/>
</dbReference>
<dbReference type="GO" id="GO:0048870">
    <property type="term" value="P:cell motility"/>
    <property type="evidence" value="ECO:0007669"/>
    <property type="project" value="TreeGrafter"/>
</dbReference>
<evidence type="ECO:0000313" key="8">
    <source>
        <dbReference type="EMBL" id="KAF5316171.1"/>
    </source>
</evidence>
<accession>A0A8H5B4M0</accession>
<keyword evidence="5" id="KW-0175">Coiled coil</keyword>
<evidence type="ECO:0000313" key="9">
    <source>
        <dbReference type="Proteomes" id="UP000567179"/>
    </source>
</evidence>
<reference evidence="8 9" key="1">
    <citation type="journal article" date="2020" name="ISME J.">
        <title>Uncovering the hidden diversity of litter-decomposition mechanisms in mushroom-forming fungi.</title>
        <authorList>
            <person name="Floudas D."/>
            <person name="Bentzer J."/>
            <person name="Ahren D."/>
            <person name="Johansson T."/>
            <person name="Persson P."/>
            <person name="Tunlid A."/>
        </authorList>
    </citation>
    <scope>NUCLEOTIDE SEQUENCE [LARGE SCALE GENOMIC DNA]</scope>
    <source>
        <strain evidence="8 9">CBS 101986</strain>
    </source>
</reference>
<evidence type="ECO:0000259" key="7">
    <source>
        <dbReference type="PROSITE" id="PS51335"/>
    </source>
</evidence>
<feature type="compositionally biased region" description="Polar residues" evidence="6">
    <location>
        <begin position="269"/>
        <end position="278"/>
    </location>
</feature>
<dbReference type="Proteomes" id="UP000567179">
    <property type="component" value="Unassembled WGS sequence"/>
</dbReference>
<dbReference type="InterPro" id="IPR001849">
    <property type="entry name" value="PH_domain"/>
</dbReference>
<evidence type="ECO:0000256" key="4">
    <source>
        <dbReference type="ARBA" id="ARBA00024863"/>
    </source>
</evidence>
<comment type="caution">
    <text evidence="8">The sequence shown here is derived from an EMBL/GenBank/DDBJ whole genome shotgun (WGS) entry which is preliminary data.</text>
</comment>